<comment type="caution">
    <text evidence="5">The sequence shown here is derived from an EMBL/GenBank/DDBJ whole genome shotgun (WGS) entry which is preliminary data.</text>
</comment>
<dbReference type="Pfam" id="PF03358">
    <property type="entry name" value="FMN_red"/>
    <property type="match status" value="1"/>
</dbReference>
<organism evidence="5 6">
    <name type="scientific">Paenibacillus sepulcri</name>
    <dbReference type="NCBI Taxonomy" id="359917"/>
    <lineage>
        <taxon>Bacteria</taxon>
        <taxon>Bacillati</taxon>
        <taxon>Bacillota</taxon>
        <taxon>Bacilli</taxon>
        <taxon>Bacillales</taxon>
        <taxon>Paenibacillaceae</taxon>
        <taxon>Paenibacillus</taxon>
    </lineage>
</organism>
<keyword evidence="2" id="KW-0288">FMN</keyword>
<evidence type="ECO:0000313" key="5">
    <source>
        <dbReference type="EMBL" id="MBW7455918.1"/>
    </source>
</evidence>
<dbReference type="Gene3D" id="3.40.50.360">
    <property type="match status" value="1"/>
</dbReference>
<dbReference type="EMBL" id="JAHZIK010000459">
    <property type="protein sequence ID" value="MBW7455918.1"/>
    <property type="molecule type" value="Genomic_DNA"/>
</dbReference>
<evidence type="ECO:0000259" key="4">
    <source>
        <dbReference type="Pfam" id="PF03358"/>
    </source>
</evidence>
<dbReference type="InterPro" id="IPR029039">
    <property type="entry name" value="Flavoprotein-like_sf"/>
</dbReference>
<keyword evidence="1" id="KW-0285">Flavoprotein</keyword>
<dbReference type="InterPro" id="IPR051814">
    <property type="entry name" value="NAD(P)H-dep_FMN_reductase"/>
</dbReference>
<accession>A0ABS7C4R5</accession>
<feature type="domain" description="NADPH-dependent FMN reductase-like" evidence="4">
    <location>
        <begin position="1"/>
        <end position="144"/>
    </location>
</feature>
<keyword evidence="3" id="KW-0560">Oxidoreductase</keyword>
<dbReference type="PANTHER" id="PTHR43408">
    <property type="entry name" value="FMN REDUCTASE (NADPH)"/>
    <property type="match status" value="1"/>
</dbReference>
<evidence type="ECO:0000256" key="1">
    <source>
        <dbReference type="ARBA" id="ARBA00022630"/>
    </source>
</evidence>
<dbReference type="PANTHER" id="PTHR43408:SF2">
    <property type="entry name" value="FMN REDUCTASE (NADPH)"/>
    <property type="match status" value="1"/>
</dbReference>
<proteinExistence type="predicted"/>
<reference evidence="5 6" key="1">
    <citation type="submission" date="2021-07" db="EMBL/GenBank/DDBJ databases">
        <title>Paenibacillus radiodurans sp. nov., isolated from the southeastern edge of Tengger Desert.</title>
        <authorList>
            <person name="Zhang G."/>
        </authorList>
    </citation>
    <scope>NUCLEOTIDE SEQUENCE [LARGE SCALE GENOMIC DNA]</scope>
    <source>
        <strain evidence="5 6">CCM 7311</strain>
    </source>
</reference>
<dbReference type="SUPFAM" id="SSF52218">
    <property type="entry name" value="Flavoproteins"/>
    <property type="match status" value="1"/>
</dbReference>
<name>A0ABS7C4R5_9BACL</name>
<sequence length="179" mass="19860">MKLLGISGTLIGDKTLSVVKSVVDQASILDPELKTELLDLKTCSIEFCDGRNFADYNDDTRRAVEIVLAADCFVIGTPIFQASMSGALKNLFDLLPITAFRNKIIGFIGTGGTYQHFLVIENQLKPIAGYFRAFTAPDYVYAHREHFNERNEIVDAGILERIEALASQIVRMSRGLRAN</sequence>
<evidence type="ECO:0000313" key="6">
    <source>
        <dbReference type="Proteomes" id="UP001519887"/>
    </source>
</evidence>
<protein>
    <submittedName>
        <fullName evidence="5">NAD(P)H-dependent oxidoreductase</fullName>
    </submittedName>
</protein>
<dbReference type="InterPro" id="IPR005025">
    <property type="entry name" value="FMN_Rdtase-like_dom"/>
</dbReference>
<keyword evidence="6" id="KW-1185">Reference proteome</keyword>
<dbReference type="Proteomes" id="UP001519887">
    <property type="component" value="Unassembled WGS sequence"/>
</dbReference>
<evidence type="ECO:0000256" key="3">
    <source>
        <dbReference type="ARBA" id="ARBA00023002"/>
    </source>
</evidence>
<dbReference type="RefSeq" id="WP_210039596.1">
    <property type="nucleotide sequence ID" value="NZ_JBHLVU010000005.1"/>
</dbReference>
<evidence type="ECO:0000256" key="2">
    <source>
        <dbReference type="ARBA" id="ARBA00022643"/>
    </source>
</evidence>
<gene>
    <name evidence="5" type="ORF">K0U00_17970</name>
</gene>